<dbReference type="PANTHER" id="PTHR34108">
    <property type="entry name" value="SEPTUM SITE-DETERMINING PROTEIN MINC"/>
    <property type="match status" value="1"/>
</dbReference>
<dbReference type="EMBL" id="CP113403">
    <property type="protein sequence ID" value="WAI17545.1"/>
    <property type="molecule type" value="Genomic_DNA"/>
</dbReference>
<dbReference type="InterPro" id="IPR013033">
    <property type="entry name" value="MinC"/>
</dbReference>
<dbReference type="InterPro" id="IPR007874">
    <property type="entry name" value="MinC_N"/>
</dbReference>
<sequence length="249" mass="28008">MQKTSIEIKGSNFTLLVLYLKSNNIDLINKSLYKKIQEYPQFFKNAPIILNVSHLSLNQTNWRKIKEVIISHSFFIVGVTGCKDDYLKKIIIDSGLPILLEGKKTEKTENTENNINQNISFFYKKHNFKNIISKKVTKKTEKTHIINTPVRSGQKIYAKYSDLIVTNNVSAGAELVADGNIHIYGSVRGRVLAGANGDITSNIFCTALFAELLSISGEYWLSDQIPLKFIGKSAQIYLSNKVLTINSLS</sequence>
<organism evidence="7 8">
    <name type="scientific">Buchnera aphidicola</name>
    <name type="common">Aphis craccivora</name>
    <dbReference type="NCBI Taxonomy" id="466616"/>
    <lineage>
        <taxon>Bacteria</taxon>
        <taxon>Pseudomonadati</taxon>
        <taxon>Pseudomonadota</taxon>
        <taxon>Gammaproteobacteria</taxon>
        <taxon>Enterobacterales</taxon>
        <taxon>Erwiniaceae</taxon>
        <taxon>Buchnera</taxon>
    </lineage>
</organism>
<comment type="function">
    <text evidence="5 6">Cell division inhibitor that blocks the formation of polar Z ring septums. Rapidly oscillates between the poles of the cell to destabilize FtsZ filaments that have formed before they mature into polar Z rings. Prevents FtsZ polymerization.</text>
</comment>
<dbReference type="Pfam" id="PF05209">
    <property type="entry name" value="MinC_N"/>
    <property type="match status" value="1"/>
</dbReference>
<comment type="subunit">
    <text evidence="6">Interacts with MinD and FtsZ.</text>
</comment>
<dbReference type="InterPro" id="IPR005526">
    <property type="entry name" value="Septum_form_inhib_MinC_C"/>
</dbReference>
<dbReference type="NCBIfam" id="TIGR01222">
    <property type="entry name" value="minC"/>
    <property type="match status" value="1"/>
</dbReference>
<evidence type="ECO:0000256" key="6">
    <source>
        <dbReference type="HAMAP-Rule" id="MF_00267"/>
    </source>
</evidence>
<dbReference type="PANTHER" id="PTHR34108:SF1">
    <property type="entry name" value="SEPTUM SITE-DETERMINING PROTEIN MINC"/>
    <property type="match status" value="1"/>
</dbReference>
<accession>A0A4D6XIX0</accession>
<dbReference type="InterPro" id="IPR016098">
    <property type="entry name" value="CAP/MinC_C"/>
</dbReference>
<dbReference type="GO" id="GO:0000902">
    <property type="term" value="P:cell morphogenesis"/>
    <property type="evidence" value="ECO:0007669"/>
    <property type="project" value="InterPro"/>
</dbReference>
<proteinExistence type="inferred from homology"/>
<evidence type="ECO:0000313" key="7">
    <source>
        <dbReference type="EMBL" id="WAI17545.1"/>
    </source>
</evidence>
<dbReference type="SUPFAM" id="SSF63848">
    <property type="entry name" value="Cell-division inhibitor MinC, C-terminal domain"/>
    <property type="match status" value="1"/>
</dbReference>
<keyword evidence="4 6" id="KW-0131">Cell cycle</keyword>
<comment type="similarity">
    <text evidence="1 6">Belongs to the MinC family.</text>
</comment>
<evidence type="ECO:0000256" key="4">
    <source>
        <dbReference type="ARBA" id="ARBA00023306"/>
    </source>
</evidence>
<dbReference type="Proteomes" id="UP001163441">
    <property type="component" value="Chromosome"/>
</dbReference>
<dbReference type="HAMAP" id="MF_00267">
    <property type="entry name" value="MinC"/>
    <property type="match status" value="1"/>
</dbReference>
<keyword evidence="3 6" id="KW-0717">Septation</keyword>
<dbReference type="GO" id="GO:0051302">
    <property type="term" value="P:regulation of cell division"/>
    <property type="evidence" value="ECO:0007669"/>
    <property type="project" value="InterPro"/>
</dbReference>
<dbReference type="OrthoDB" id="9794530at2"/>
<dbReference type="GO" id="GO:0000917">
    <property type="term" value="P:division septum assembly"/>
    <property type="evidence" value="ECO:0007669"/>
    <property type="project" value="UniProtKB-KW"/>
</dbReference>
<dbReference type="InterPro" id="IPR036145">
    <property type="entry name" value="MinC_C_sf"/>
</dbReference>
<dbReference type="Pfam" id="PF03775">
    <property type="entry name" value="MinC_C"/>
    <property type="match status" value="1"/>
</dbReference>
<evidence type="ECO:0000256" key="3">
    <source>
        <dbReference type="ARBA" id="ARBA00023210"/>
    </source>
</evidence>
<reference evidence="7" key="1">
    <citation type="submission" date="2022-11" db="EMBL/GenBank/DDBJ databases">
        <title>The whole genome sequencing of pests is an important tool to study the evolution of the plant-insect interaction and insecticide resistance.</title>
        <authorList>
            <person name="Kananovich Y."/>
        </authorList>
    </citation>
    <scope>NUCLEOTIDE SEQUENCE</scope>
    <source>
        <strain evidence="7">BSU_Aph_2016</strain>
    </source>
</reference>
<evidence type="ECO:0000256" key="5">
    <source>
        <dbReference type="ARBA" id="ARBA00025606"/>
    </source>
</evidence>
<name>A0A4D6XIX0_9GAMM</name>
<protein>
    <recommendedName>
        <fullName evidence="6">Probable septum site-determining protein MinC</fullName>
    </recommendedName>
</protein>
<gene>
    <name evidence="6 7" type="primary">minC</name>
    <name evidence="7" type="ORF">OWM53_01670</name>
</gene>
<dbReference type="Gene3D" id="2.160.20.70">
    <property type="match status" value="1"/>
</dbReference>
<dbReference type="RefSeq" id="WP_158360621.1">
    <property type="nucleotide sequence ID" value="NZ_CP034897.1"/>
</dbReference>
<keyword evidence="2 6" id="KW-0132">Cell division</keyword>
<evidence type="ECO:0000256" key="2">
    <source>
        <dbReference type="ARBA" id="ARBA00022618"/>
    </source>
</evidence>
<dbReference type="GO" id="GO:1901891">
    <property type="term" value="P:regulation of cell septum assembly"/>
    <property type="evidence" value="ECO:0007669"/>
    <property type="project" value="InterPro"/>
</dbReference>
<dbReference type="AlphaFoldDB" id="A0A4D6XIX0"/>
<evidence type="ECO:0000313" key="8">
    <source>
        <dbReference type="Proteomes" id="UP001163441"/>
    </source>
</evidence>
<evidence type="ECO:0000256" key="1">
    <source>
        <dbReference type="ARBA" id="ARBA00006291"/>
    </source>
</evidence>
<dbReference type="Gene3D" id="3.30.70.260">
    <property type="match status" value="1"/>
</dbReference>